<evidence type="ECO:0000313" key="3">
    <source>
        <dbReference type="Proteomes" id="UP000013248"/>
    </source>
</evidence>
<dbReference type="PANTHER" id="PTHR30595">
    <property type="entry name" value="GLPR-RELATED TRANSCRIPTIONAL REPRESSOR"/>
    <property type="match status" value="1"/>
</dbReference>
<comment type="caution">
    <text evidence="2">The sequence shown here is derived from an EMBL/GenBank/DDBJ whole genome shotgun (WGS) entry which is preliminary data.</text>
</comment>
<proteinExistence type="predicted"/>
<dbReference type="Pfam" id="PF13749">
    <property type="entry name" value="HATPase_c_4"/>
    <property type="match status" value="1"/>
</dbReference>
<dbReference type="eggNOG" id="COG2865">
    <property type="taxonomic scope" value="Bacteria"/>
</dbReference>
<protein>
    <recommendedName>
        <fullName evidence="1">Schlafen AlbA-2 domain-containing protein</fullName>
    </recommendedName>
</protein>
<name>N9NAF6_9GAMM</name>
<reference evidence="2 3" key="1">
    <citation type="submission" date="2013-02" db="EMBL/GenBank/DDBJ databases">
        <title>The Genome Sequence of Acinetobacter sp. ANC 3862.</title>
        <authorList>
            <consortium name="The Broad Institute Genome Sequencing Platform"/>
            <consortium name="The Broad Institute Genome Sequencing Center for Infectious Disease"/>
            <person name="Cerqueira G."/>
            <person name="Feldgarden M."/>
            <person name="Courvalin P."/>
            <person name="Perichon B."/>
            <person name="Grillot-Courvalin C."/>
            <person name="Clermont D."/>
            <person name="Rocha E."/>
            <person name="Yoon E.-J."/>
            <person name="Nemec A."/>
            <person name="Walker B."/>
            <person name="Young S.K."/>
            <person name="Zeng Q."/>
            <person name="Gargeya S."/>
            <person name="Fitzgerald M."/>
            <person name="Haas B."/>
            <person name="Abouelleil A."/>
            <person name="Alvarado L."/>
            <person name="Arachchi H.M."/>
            <person name="Berlin A.M."/>
            <person name="Chapman S.B."/>
            <person name="Dewar J."/>
            <person name="Goldberg J."/>
            <person name="Griggs A."/>
            <person name="Gujja S."/>
            <person name="Hansen M."/>
            <person name="Howarth C."/>
            <person name="Imamovic A."/>
            <person name="Larimer J."/>
            <person name="McCowan C."/>
            <person name="Murphy C."/>
            <person name="Neiman D."/>
            <person name="Pearson M."/>
            <person name="Priest M."/>
            <person name="Roberts A."/>
            <person name="Saif S."/>
            <person name="Shea T."/>
            <person name="Sisk P."/>
            <person name="Sykes S."/>
            <person name="Wortman J."/>
            <person name="Nusbaum C."/>
            <person name="Birren B."/>
        </authorList>
    </citation>
    <scope>NUCLEOTIDE SEQUENCE [LARGE SCALE GENOMIC DNA]</scope>
    <source>
        <strain evidence="2 3">ANC 3862</strain>
    </source>
</reference>
<dbReference type="PANTHER" id="PTHR30595:SF6">
    <property type="entry name" value="SCHLAFEN ALBA-2 DOMAIN-CONTAINING PROTEIN"/>
    <property type="match status" value="1"/>
</dbReference>
<dbReference type="InterPro" id="IPR038461">
    <property type="entry name" value="Schlafen_AlbA_2_dom_sf"/>
</dbReference>
<dbReference type="InterPro" id="IPR007421">
    <property type="entry name" value="Schlafen_AlbA_2_dom"/>
</dbReference>
<sequence>MSITVEQINLWRQLPSETQNLEFKEAKTQYDTKKLSRYCVAIANEGGGHLILGVKDKLPREVVGTEAFHDIVDIAGKLFTWVGFRVDVEEVNHPDGRILIFIIPSRPRGTAYHYEGAYLMRSGEELVPMSEDQLRKIFAEGQPNWLEEIALKNVSAQDVVQLLDTQTFFELLNLPYPTDQSGVIEKLISEKLIEKTDIDFNILNIGAVLLAKNLKNFSSIQRKATRVIVYKGESKLETLSDLTGEKGYAVGFIGLVQYVMGKLPQNEIIKDAIRKEVKLVPEVVIRELLANALIHQDFEMTGVSPIVEVFSNRVEISNPGEPIVPVERFIDGYQSRNERLADIMRRFGICEEKSSGIDRVIESAEILQLPAPEFLISHKRTIVVIHGERAFRDMSGSDRVRACYQHCVLQYVLRKQMTNQSLRQRFGVSEGSANIISQIISSAVEQNLIKNDPNAPDSRRYARYIPFWA</sequence>
<accession>N9NAF6</accession>
<dbReference type="Gene3D" id="3.30.565.60">
    <property type="match status" value="1"/>
</dbReference>
<dbReference type="PATRIC" id="fig|1217705.3.peg.2646"/>
<organism evidence="2 3">
    <name type="scientific">Acinetobacter modestus</name>
    <dbReference type="NCBI Taxonomy" id="1776740"/>
    <lineage>
        <taxon>Bacteria</taxon>
        <taxon>Pseudomonadati</taxon>
        <taxon>Pseudomonadota</taxon>
        <taxon>Gammaproteobacteria</taxon>
        <taxon>Moraxellales</taxon>
        <taxon>Moraxellaceae</taxon>
        <taxon>Acinetobacter</taxon>
    </lineage>
</organism>
<gene>
    <name evidence="2" type="ORF">F900_02724</name>
</gene>
<dbReference type="AlphaFoldDB" id="N9NAF6"/>
<dbReference type="STRING" id="1217705.F900_02724"/>
<dbReference type="InterPro" id="IPR038475">
    <property type="entry name" value="RecG_C_sf"/>
</dbReference>
<dbReference type="Proteomes" id="UP000013248">
    <property type="component" value="Unassembled WGS sequence"/>
</dbReference>
<evidence type="ECO:0000313" key="2">
    <source>
        <dbReference type="EMBL" id="ENW99039.1"/>
    </source>
</evidence>
<feature type="domain" description="Schlafen AlbA-2" evidence="1">
    <location>
        <begin position="17"/>
        <end position="129"/>
    </location>
</feature>
<dbReference type="Gene3D" id="3.30.950.30">
    <property type="entry name" value="Schlafen, AAA domain"/>
    <property type="match status" value="1"/>
</dbReference>
<evidence type="ECO:0000259" key="1">
    <source>
        <dbReference type="Pfam" id="PF04326"/>
    </source>
</evidence>
<dbReference type="HOGENOM" id="CLU_042798_0_0_6"/>
<dbReference type="RefSeq" id="WP_005218304.1">
    <property type="nucleotide sequence ID" value="NZ_KB850089.1"/>
</dbReference>
<dbReference type="EMBL" id="APRP01000030">
    <property type="protein sequence ID" value="ENW99039.1"/>
    <property type="molecule type" value="Genomic_DNA"/>
</dbReference>
<dbReference type="Pfam" id="PF04326">
    <property type="entry name" value="SLFN_AlbA_2"/>
    <property type="match status" value="1"/>
</dbReference>